<accession>A0A942U796</accession>
<evidence type="ECO:0000313" key="3">
    <source>
        <dbReference type="Proteomes" id="UP000679749"/>
    </source>
</evidence>
<evidence type="ECO:0000259" key="1">
    <source>
        <dbReference type="Pfam" id="PF07969"/>
    </source>
</evidence>
<dbReference type="InterPro" id="IPR011059">
    <property type="entry name" value="Metal-dep_hydrolase_composite"/>
</dbReference>
<dbReference type="SUPFAM" id="SSF51338">
    <property type="entry name" value="Composite domain of metallo-dependent hydrolases"/>
    <property type="match status" value="1"/>
</dbReference>
<dbReference type="InterPro" id="IPR032466">
    <property type="entry name" value="Metal_Hydrolase"/>
</dbReference>
<proteinExistence type="predicted"/>
<dbReference type="EMBL" id="JAGYPF010000002">
    <property type="protein sequence ID" value="MBS4212779.1"/>
    <property type="molecule type" value="Genomic_DNA"/>
</dbReference>
<organism evidence="2 3">
    <name type="scientific">Neobacillus rhizophilus</name>
    <dbReference type="NCBI Taxonomy" id="2833579"/>
    <lineage>
        <taxon>Bacteria</taxon>
        <taxon>Bacillati</taxon>
        <taxon>Bacillota</taxon>
        <taxon>Bacilli</taxon>
        <taxon>Bacillales</taxon>
        <taxon>Bacillaceae</taxon>
        <taxon>Neobacillus</taxon>
    </lineage>
</organism>
<feature type="domain" description="Amidohydrolase 3" evidence="1">
    <location>
        <begin position="44"/>
        <end position="512"/>
    </location>
</feature>
<evidence type="ECO:0000313" key="2">
    <source>
        <dbReference type="EMBL" id="MBS4212779.1"/>
    </source>
</evidence>
<comment type="caution">
    <text evidence="2">The sequence shown here is derived from an EMBL/GenBank/DDBJ whole genome shotgun (WGS) entry which is preliminary data.</text>
</comment>
<name>A0A942U796_9BACI</name>
<dbReference type="SUPFAM" id="SSF51556">
    <property type="entry name" value="Metallo-dependent hydrolases"/>
    <property type="match status" value="1"/>
</dbReference>
<dbReference type="PANTHER" id="PTHR11647:SF1">
    <property type="entry name" value="COLLAPSIN RESPONSE MEDIATOR PROTEIN"/>
    <property type="match status" value="1"/>
</dbReference>
<keyword evidence="3" id="KW-1185">Reference proteome</keyword>
<protein>
    <submittedName>
        <fullName evidence="2">D-aminoacylase</fullName>
    </submittedName>
</protein>
<dbReference type="AlphaFoldDB" id="A0A942U796"/>
<dbReference type="GO" id="GO:0005829">
    <property type="term" value="C:cytosol"/>
    <property type="evidence" value="ECO:0007669"/>
    <property type="project" value="TreeGrafter"/>
</dbReference>
<dbReference type="GO" id="GO:0016812">
    <property type="term" value="F:hydrolase activity, acting on carbon-nitrogen (but not peptide) bonds, in cyclic amides"/>
    <property type="evidence" value="ECO:0007669"/>
    <property type="project" value="TreeGrafter"/>
</dbReference>
<sequence length="544" mass="60532">MYDLIIRNGKIIDGTGSPWYYGDLAIENGKIVKIGKLTNCQAKEEIDAKNQVVSPGFIDMHTHSDLVILDEPLIEAKVRQGITTDLLGQDGIAAAPLPKEYVSPWRKNLAGLDGNPPIEWDWTTVSEYLDKIERNNPSYNLAVLAPHGNIRMEVMGLDNRPATDDEIKQMQDVLRRSLDEGAVGLSTGLIYPPCCFAEMKELEALCQVIAEYGVPLVIHQRSEGDEILESMQELIDMMKRCGAHLHFSHLKNCGKDNWHKTPDVLKKIDQAREEGLEVTFDQYPYTAGSTMLSAILPPWVHAGGTDQLLERLADEGLRKKMIEEMATGFKGWDSMSKWAGWDGIIVTSVESAEKQYCVGKTIEQIAELDGRENCAEVALDLILHEKNGVGMIDFVMNEESVKAILAHPAGTIGSDGLLGGEPHPRAYGSFPRILGKYVREEKVLPLEDMIRRMTSQPARIIGLQDRGILREGLAADIVIFNPDEIIDQATFEKPRQFNLGIDTVIVNGDVVIQGEQAYRKAVGKVIRRHYPGVQGVNEKELLSR</sequence>
<dbReference type="Proteomes" id="UP000679749">
    <property type="component" value="Unassembled WGS sequence"/>
</dbReference>
<dbReference type="CDD" id="cd01297">
    <property type="entry name" value="D-aminoacylase"/>
    <property type="match status" value="1"/>
</dbReference>
<dbReference type="Pfam" id="PF07969">
    <property type="entry name" value="Amidohydro_3"/>
    <property type="match status" value="1"/>
</dbReference>
<dbReference type="InterPro" id="IPR050378">
    <property type="entry name" value="Metallo-dep_Hydrolases_sf"/>
</dbReference>
<reference evidence="2" key="1">
    <citation type="submission" date="2021-05" db="EMBL/GenBank/DDBJ databases">
        <title>Novel Bacillus species.</title>
        <authorList>
            <person name="Liu G."/>
        </authorList>
    </citation>
    <scope>NUCLEOTIDE SEQUENCE</scope>
    <source>
        <strain evidence="2">FJAT-49825</strain>
    </source>
</reference>
<dbReference type="InterPro" id="IPR023100">
    <property type="entry name" value="D-aminoacylase_insert_dom_sf"/>
</dbReference>
<dbReference type="Gene3D" id="3.30.1490.130">
    <property type="entry name" value="D-aminoacylase. Domain 3"/>
    <property type="match status" value="1"/>
</dbReference>
<gene>
    <name evidence="2" type="ORF">KHA99_10020</name>
</gene>
<dbReference type="GO" id="GO:0016811">
    <property type="term" value="F:hydrolase activity, acting on carbon-nitrogen (but not peptide) bonds, in linear amides"/>
    <property type="evidence" value="ECO:0007669"/>
    <property type="project" value="InterPro"/>
</dbReference>
<dbReference type="RefSeq" id="WP_213117306.1">
    <property type="nucleotide sequence ID" value="NZ_JAGYPF010000002.1"/>
</dbReference>
<dbReference type="InterPro" id="IPR013108">
    <property type="entry name" value="Amidohydro_3"/>
</dbReference>
<dbReference type="Gene3D" id="2.30.40.10">
    <property type="entry name" value="Urease, subunit C, domain 1"/>
    <property type="match status" value="1"/>
</dbReference>
<dbReference type="Gene3D" id="3.20.20.140">
    <property type="entry name" value="Metal-dependent hydrolases"/>
    <property type="match status" value="1"/>
</dbReference>
<dbReference type="PANTHER" id="PTHR11647">
    <property type="entry name" value="HYDRANTOINASE/DIHYDROPYRIMIDINASE FAMILY MEMBER"/>
    <property type="match status" value="1"/>
</dbReference>